<dbReference type="Proteomes" id="UP000483379">
    <property type="component" value="Unassembled WGS sequence"/>
</dbReference>
<dbReference type="RefSeq" id="WP_164454593.1">
    <property type="nucleotide sequence ID" value="NZ_JAAIJQ010000073.1"/>
</dbReference>
<dbReference type="EMBL" id="JAAIJQ010000073">
    <property type="protein sequence ID" value="NEV64065.1"/>
    <property type="molecule type" value="Genomic_DNA"/>
</dbReference>
<comment type="caution">
    <text evidence="1">The sequence shown here is derived from an EMBL/GenBank/DDBJ whole genome shotgun (WGS) entry which is preliminary data.</text>
</comment>
<reference evidence="1 2" key="1">
    <citation type="submission" date="2020-02" db="EMBL/GenBank/DDBJ databases">
        <title>Genome sequences of Thiorhodococcus mannitoliphagus and Thiorhodococcus minor, purple sulfur photosynthetic bacteria in the gammaproteobacterial family, Chromatiaceae.</title>
        <authorList>
            <person name="Aviles F.A."/>
            <person name="Meyer T.E."/>
            <person name="Kyndt J.A."/>
        </authorList>
    </citation>
    <scope>NUCLEOTIDE SEQUENCE [LARGE SCALE GENOMIC DNA]</scope>
    <source>
        <strain evidence="1 2">DSM 11518</strain>
    </source>
</reference>
<evidence type="ECO:0000313" key="1">
    <source>
        <dbReference type="EMBL" id="NEV64065.1"/>
    </source>
</evidence>
<accession>A0A6M0K6U1</accession>
<gene>
    <name evidence="1" type="ORF">G3446_19620</name>
</gene>
<evidence type="ECO:0000313" key="2">
    <source>
        <dbReference type="Proteomes" id="UP000483379"/>
    </source>
</evidence>
<name>A0A6M0K6U1_9GAMM</name>
<protein>
    <recommendedName>
        <fullName evidence="3">Endonuclease/exonuclease/phosphatase family protein</fullName>
    </recommendedName>
</protein>
<dbReference type="AlphaFoldDB" id="A0A6M0K6U1"/>
<sequence length="181" mass="20444">MARTHFSIATCNPYNLNRPGLRMYRDPDGWDDQLYERKVRWLGAVLRQLDVDVWGFQELWHRQALEDAFTEAGLAPPYRLLTPEGQTGQGIVCAAAVREDLLASEPTWIAQFPEKLRLESRGDDPQSADIAVRIDRFSRPLLHFQIRPRPASAAISAHVAHLKSKRPSDVYNALALATAIS</sequence>
<evidence type="ECO:0008006" key="3">
    <source>
        <dbReference type="Google" id="ProtNLM"/>
    </source>
</evidence>
<dbReference type="SUPFAM" id="SSF56219">
    <property type="entry name" value="DNase I-like"/>
    <property type="match status" value="1"/>
</dbReference>
<keyword evidence="2" id="KW-1185">Reference proteome</keyword>
<organism evidence="1 2">
    <name type="scientific">Thiorhodococcus minor</name>
    <dbReference type="NCBI Taxonomy" id="57489"/>
    <lineage>
        <taxon>Bacteria</taxon>
        <taxon>Pseudomonadati</taxon>
        <taxon>Pseudomonadota</taxon>
        <taxon>Gammaproteobacteria</taxon>
        <taxon>Chromatiales</taxon>
        <taxon>Chromatiaceae</taxon>
        <taxon>Thiorhodococcus</taxon>
    </lineage>
</organism>
<dbReference type="InterPro" id="IPR036691">
    <property type="entry name" value="Endo/exonu/phosph_ase_sf"/>
</dbReference>
<proteinExistence type="predicted"/>